<keyword evidence="5 7" id="KW-1133">Transmembrane helix</keyword>
<keyword evidence="6 7" id="KW-0472">Membrane</keyword>
<feature type="transmembrane region" description="Helical" evidence="7">
    <location>
        <begin position="205"/>
        <end position="229"/>
    </location>
</feature>
<organism evidence="8 9">
    <name type="scientific">Mycoplasmopsis pullorum</name>
    <dbReference type="NCBI Taxonomy" id="48003"/>
    <lineage>
        <taxon>Bacteria</taxon>
        <taxon>Bacillati</taxon>
        <taxon>Mycoplasmatota</taxon>
        <taxon>Mycoplasmoidales</taxon>
        <taxon>Metamycoplasmataceae</taxon>
        <taxon>Mycoplasmopsis</taxon>
    </lineage>
</organism>
<feature type="transmembrane region" description="Helical" evidence="7">
    <location>
        <begin position="99"/>
        <end position="124"/>
    </location>
</feature>
<dbReference type="PANTHER" id="PTHR30589:SF0">
    <property type="entry name" value="PHOSPHATIDYLGLYCEROL--PROLIPOPROTEIN DIACYLGLYCERYL TRANSFERASE"/>
    <property type="match status" value="1"/>
</dbReference>
<accession>A0A1L4FS02</accession>
<dbReference type="PROSITE" id="PS01311">
    <property type="entry name" value="LGT"/>
    <property type="match status" value="1"/>
</dbReference>
<sequence>MNTINAPWTPDAPIRANESIYLFSICSYNFHVYSLMIMLGILSSILTILFFWYREKYKIEILLTFILIVIPTAIFGARLGYVVEALLYEDNPFANSHWYALWDGGLSIQGGIILAAICCVIYGYTQRNNIDVRKVASIIIPTILVGQFIGRWGNFANHELYGKIDYSGKSSLIFGKSFAQHMFIVDSFSEQLFGKGVGAYRYPLFLYEGFSTLTGYIIIVWIFNLFGVFRPGATSGLYLLYYGIVRTVMEPMRQDSFNLYVIVSLIFASVGALIFMYFQFFSRVKYVRVRKSYYFDYEMKNVDLYQKWVQKSSFSNIINLLLKKKGVENE</sequence>
<evidence type="ECO:0000313" key="8">
    <source>
        <dbReference type="EMBL" id="APJ38397.1"/>
    </source>
</evidence>
<dbReference type="UniPathway" id="UPA00664"/>
<dbReference type="HAMAP" id="MF_01147">
    <property type="entry name" value="Lgt"/>
    <property type="match status" value="1"/>
</dbReference>
<dbReference type="EMBL" id="CP017813">
    <property type="protein sequence ID" value="APJ38397.1"/>
    <property type="molecule type" value="Genomic_DNA"/>
</dbReference>
<comment type="function">
    <text evidence="7">Catalyzes the transfer of the diacylglyceryl group from phosphatidylglycerol to the sulfhydryl group of the N-terminal cysteine of a prolipoprotein, the first step in the formation of mature lipoproteins.</text>
</comment>
<keyword evidence="9" id="KW-1185">Reference proteome</keyword>
<evidence type="ECO:0000313" key="9">
    <source>
        <dbReference type="Proteomes" id="UP000184322"/>
    </source>
</evidence>
<keyword evidence="2 7" id="KW-1003">Cell membrane</keyword>
<feature type="binding site" evidence="7">
    <location>
        <position position="151"/>
    </location>
    <ligand>
        <name>a 1,2-diacyl-sn-glycero-3-phospho-(1'-sn-glycerol)</name>
        <dbReference type="ChEBI" id="CHEBI:64716"/>
    </ligand>
</feature>
<dbReference type="RefSeq" id="WP_073372401.1">
    <property type="nucleotide sequence ID" value="NZ_CP017813.1"/>
</dbReference>
<dbReference type="InterPro" id="IPR001640">
    <property type="entry name" value="Lgt"/>
</dbReference>
<gene>
    <name evidence="7" type="primary">lgt</name>
    <name evidence="8" type="ORF">BLA55_01780</name>
</gene>
<dbReference type="EC" id="2.5.1.145" evidence="7"/>
<dbReference type="GO" id="GO:0008961">
    <property type="term" value="F:phosphatidylglycerol-prolipoprotein diacylglyceryl transferase activity"/>
    <property type="evidence" value="ECO:0007669"/>
    <property type="project" value="UniProtKB-UniRule"/>
</dbReference>
<dbReference type="AlphaFoldDB" id="A0A1L4FS02"/>
<dbReference type="KEGG" id="mpul:BLA55_01780"/>
<reference evidence="9" key="1">
    <citation type="submission" date="2016-10" db="EMBL/GenBank/DDBJ databases">
        <authorList>
            <person name="Beylefeld A."/>
            <person name="Abolnik C."/>
        </authorList>
    </citation>
    <scope>NUCLEOTIDE SEQUENCE [LARGE SCALE GENOMIC DNA]</scope>
    <source>
        <strain evidence="9">B359_6</strain>
    </source>
</reference>
<dbReference type="STRING" id="48003.BLA55_01780"/>
<feature type="transmembrane region" description="Helical" evidence="7">
    <location>
        <begin position="30"/>
        <end position="52"/>
    </location>
</feature>
<evidence type="ECO:0000256" key="4">
    <source>
        <dbReference type="ARBA" id="ARBA00022692"/>
    </source>
</evidence>
<dbReference type="OrthoDB" id="871140at2"/>
<protein>
    <recommendedName>
        <fullName evidence="7">Phosphatidylglycerol--prolipoprotein diacylglyceryl transferase</fullName>
        <ecNumber evidence="7">2.5.1.145</ecNumber>
    </recommendedName>
</protein>
<evidence type="ECO:0000256" key="2">
    <source>
        <dbReference type="ARBA" id="ARBA00022475"/>
    </source>
</evidence>
<dbReference type="GO" id="GO:0005886">
    <property type="term" value="C:plasma membrane"/>
    <property type="evidence" value="ECO:0007669"/>
    <property type="project" value="UniProtKB-SubCell"/>
</dbReference>
<dbReference type="Proteomes" id="UP000184322">
    <property type="component" value="Chromosome"/>
</dbReference>
<comment type="subcellular location">
    <subcellularLocation>
        <location evidence="7">Cell membrane</location>
        <topology evidence="7">Multi-pass membrane protein</topology>
    </subcellularLocation>
</comment>
<evidence type="ECO:0000256" key="3">
    <source>
        <dbReference type="ARBA" id="ARBA00022679"/>
    </source>
</evidence>
<keyword evidence="4 7" id="KW-0812">Transmembrane</keyword>
<evidence type="ECO:0000256" key="7">
    <source>
        <dbReference type="HAMAP-Rule" id="MF_01147"/>
    </source>
</evidence>
<comment type="similarity">
    <text evidence="1 7">Belongs to the Lgt family.</text>
</comment>
<name>A0A1L4FS02_9BACT</name>
<feature type="transmembrane region" description="Helical" evidence="7">
    <location>
        <begin position="259"/>
        <end position="281"/>
    </location>
</feature>
<feature type="transmembrane region" description="Helical" evidence="7">
    <location>
        <begin position="59"/>
        <end position="79"/>
    </location>
</feature>
<comment type="pathway">
    <text evidence="7">Protein modification; lipoprotein biosynthesis (diacylglyceryl transfer).</text>
</comment>
<evidence type="ECO:0000256" key="5">
    <source>
        <dbReference type="ARBA" id="ARBA00022989"/>
    </source>
</evidence>
<dbReference type="PANTHER" id="PTHR30589">
    <property type="entry name" value="PROLIPOPROTEIN DIACYLGLYCERYL TRANSFERASE"/>
    <property type="match status" value="1"/>
</dbReference>
<dbReference type="NCBIfam" id="TIGR00544">
    <property type="entry name" value="lgt"/>
    <property type="match status" value="1"/>
</dbReference>
<keyword evidence="3 7" id="KW-0808">Transferase</keyword>
<keyword evidence="8" id="KW-0449">Lipoprotein</keyword>
<dbReference type="GO" id="GO:0042158">
    <property type="term" value="P:lipoprotein biosynthetic process"/>
    <property type="evidence" value="ECO:0007669"/>
    <property type="project" value="UniProtKB-UniRule"/>
</dbReference>
<evidence type="ECO:0000256" key="6">
    <source>
        <dbReference type="ARBA" id="ARBA00023136"/>
    </source>
</evidence>
<dbReference type="Pfam" id="PF01790">
    <property type="entry name" value="LGT"/>
    <property type="match status" value="1"/>
</dbReference>
<evidence type="ECO:0000256" key="1">
    <source>
        <dbReference type="ARBA" id="ARBA00007150"/>
    </source>
</evidence>
<comment type="catalytic activity">
    <reaction evidence="7">
        <text>L-cysteinyl-[prolipoprotein] + a 1,2-diacyl-sn-glycero-3-phospho-(1'-sn-glycerol) = an S-1,2-diacyl-sn-glyceryl-L-cysteinyl-[prolipoprotein] + sn-glycerol 1-phosphate + H(+)</text>
        <dbReference type="Rhea" id="RHEA:56712"/>
        <dbReference type="Rhea" id="RHEA-COMP:14679"/>
        <dbReference type="Rhea" id="RHEA-COMP:14680"/>
        <dbReference type="ChEBI" id="CHEBI:15378"/>
        <dbReference type="ChEBI" id="CHEBI:29950"/>
        <dbReference type="ChEBI" id="CHEBI:57685"/>
        <dbReference type="ChEBI" id="CHEBI:64716"/>
        <dbReference type="ChEBI" id="CHEBI:140658"/>
        <dbReference type="EC" id="2.5.1.145"/>
    </reaction>
</comment>
<proteinExistence type="inferred from homology"/>